<organism evidence="2 3">
    <name type="scientific">Prevotella pectinovora</name>
    <dbReference type="NCBI Taxonomy" id="1602169"/>
    <lineage>
        <taxon>Bacteria</taxon>
        <taxon>Pseudomonadati</taxon>
        <taxon>Bacteroidota</taxon>
        <taxon>Bacteroidia</taxon>
        <taxon>Bacteroidales</taxon>
        <taxon>Prevotellaceae</taxon>
        <taxon>Prevotella</taxon>
    </lineage>
</organism>
<dbReference type="Proteomes" id="UP000032046">
    <property type="component" value="Unassembled WGS sequence"/>
</dbReference>
<keyword evidence="3" id="KW-1185">Reference proteome</keyword>
<name>A0A0D0IWS5_9BACT</name>
<reference evidence="2 3" key="1">
    <citation type="submission" date="2015-01" db="EMBL/GenBank/DDBJ databases">
        <title>Comparative genomics of non-oral Prevotella species.</title>
        <authorList>
            <person name="Accetto T."/>
            <person name="Nograsek B."/>
            <person name="Avgustin G."/>
        </authorList>
    </citation>
    <scope>NUCLEOTIDE SEQUENCE [LARGE SCALE GENOMIC DNA]</scope>
    <source>
        <strain evidence="2 3">P5-119</strain>
    </source>
</reference>
<comment type="caution">
    <text evidence="2">The sequence shown here is derived from an EMBL/GenBank/DDBJ whole genome shotgun (WGS) entry which is preliminary data.</text>
</comment>
<accession>A0A0D0IWS5</accession>
<dbReference type="InterPro" id="IPR011250">
    <property type="entry name" value="OMP/PagP_B-barrel"/>
</dbReference>
<dbReference type="Gene3D" id="2.40.160.20">
    <property type="match status" value="1"/>
</dbReference>
<sequence>MRKIFMTLVALVMTVAANAQVFVGGEVGFWRNYEDNHTSFTVAPQVGYNITNKWAIGLEFDYDYNYYDGLKVNGVGAAPFARYTAAKAGPVSFLLDAGFAINTYKAKYDGEESDSYNAWQIGVTPGVKVSLTKSVDFIAALGFLGYRDNDDPDLKGVGGHPYGEKGFGFHFNTNDLKFGVIYNF</sequence>
<feature type="chain" id="PRO_5002230116" description="Outer membrane protein beta-barrel domain-containing protein" evidence="1">
    <location>
        <begin position="20"/>
        <end position="184"/>
    </location>
</feature>
<dbReference type="SUPFAM" id="SSF56925">
    <property type="entry name" value="OMPA-like"/>
    <property type="match status" value="1"/>
</dbReference>
<feature type="signal peptide" evidence="1">
    <location>
        <begin position="1"/>
        <end position="19"/>
    </location>
</feature>
<evidence type="ECO:0008006" key="4">
    <source>
        <dbReference type="Google" id="ProtNLM"/>
    </source>
</evidence>
<evidence type="ECO:0000256" key="1">
    <source>
        <dbReference type="SAM" id="SignalP"/>
    </source>
</evidence>
<evidence type="ECO:0000313" key="3">
    <source>
        <dbReference type="Proteomes" id="UP000032046"/>
    </source>
</evidence>
<protein>
    <recommendedName>
        <fullName evidence="4">Outer membrane protein beta-barrel domain-containing protein</fullName>
    </recommendedName>
</protein>
<evidence type="ECO:0000313" key="2">
    <source>
        <dbReference type="EMBL" id="KIP63165.1"/>
    </source>
</evidence>
<keyword evidence="1" id="KW-0732">Signal</keyword>
<dbReference type="AlphaFoldDB" id="A0A0D0IWS5"/>
<dbReference type="EMBL" id="JXQK01000046">
    <property type="protein sequence ID" value="KIP63165.1"/>
    <property type="molecule type" value="Genomic_DNA"/>
</dbReference>
<dbReference type="RefSeq" id="WP_042518421.1">
    <property type="nucleotide sequence ID" value="NZ_JALFDM010000027.1"/>
</dbReference>
<gene>
    <name evidence="2" type="ORF">ST44_04410</name>
</gene>
<proteinExistence type="predicted"/>